<name>A0ABU2CYW3_9EURY</name>
<keyword evidence="8" id="KW-1185">Reference proteome</keyword>
<evidence type="ECO:0000256" key="3">
    <source>
        <dbReference type="ARBA" id="ARBA00022989"/>
    </source>
</evidence>
<gene>
    <name evidence="7" type="ORF">RG963_03630</name>
</gene>
<evidence type="ECO:0000256" key="4">
    <source>
        <dbReference type="ARBA" id="ARBA00023136"/>
    </source>
</evidence>
<proteinExistence type="predicted"/>
<keyword evidence="3 5" id="KW-1133">Transmembrane helix</keyword>
<feature type="transmembrane region" description="Helical" evidence="5">
    <location>
        <begin position="26"/>
        <end position="43"/>
    </location>
</feature>
<comment type="subcellular location">
    <subcellularLocation>
        <location evidence="1">Membrane</location>
        <topology evidence="1">Multi-pass membrane protein</topology>
    </subcellularLocation>
</comment>
<dbReference type="InterPro" id="IPR027469">
    <property type="entry name" value="Cation_efflux_TMD_sf"/>
</dbReference>
<evidence type="ECO:0000256" key="5">
    <source>
        <dbReference type="SAM" id="Phobius"/>
    </source>
</evidence>
<evidence type="ECO:0000256" key="2">
    <source>
        <dbReference type="ARBA" id="ARBA00022692"/>
    </source>
</evidence>
<accession>A0ABU2CYW3</accession>
<evidence type="ECO:0000313" key="8">
    <source>
        <dbReference type="Proteomes" id="UP001246244"/>
    </source>
</evidence>
<comment type="caution">
    <text evidence="7">The sequence shown here is derived from an EMBL/GenBank/DDBJ whole genome shotgun (WGS) entry which is preliminary data.</text>
</comment>
<feature type="domain" description="Cation efflux protein transmembrane" evidence="6">
    <location>
        <begin position="2"/>
        <end position="62"/>
    </location>
</feature>
<dbReference type="Proteomes" id="UP001246244">
    <property type="component" value="Unassembled WGS sequence"/>
</dbReference>
<evidence type="ECO:0000256" key="1">
    <source>
        <dbReference type="ARBA" id="ARBA00004141"/>
    </source>
</evidence>
<sequence length="69" mass="7790">MIATAFFQILVFWISGSEYLPANTIYNFGDAATAIFLGFAFLLSRKKPNKRFTYGYGRAKDLQVCQLSP</sequence>
<dbReference type="SUPFAM" id="SSF161111">
    <property type="entry name" value="Cation efflux protein transmembrane domain-like"/>
    <property type="match status" value="1"/>
</dbReference>
<keyword evidence="2 5" id="KW-0812">Transmembrane</keyword>
<dbReference type="EMBL" id="JAVKPK010000010">
    <property type="protein sequence ID" value="MDR7664892.1"/>
    <property type="molecule type" value="Genomic_DNA"/>
</dbReference>
<reference evidence="8" key="1">
    <citation type="submission" date="2023-07" db="EMBL/GenBank/DDBJ databases">
        <title>Whole-genome sequencing of a new Methanosarcina sp. Z-7115.</title>
        <authorList>
            <person name="Zhilina T.N."/>
            <person name="Merkel A.Y."/>
        </authorList>
    </citation>
    <scope>NUCLEOTIDE SEQUENCE [LARGE SCALE GENOMIC DNA]</scope>
    <source>
        <strain evidence="8">Z-7115</strain>
    </source>
</reference>
<protein>
    <submittedName>
        <fullName evidence="7">Cation transporter</fullName>
    </submittedName>
</protein>
<dbReference type="Gene3D" id="1.20.1510.10">
    <property type="entry name" value="Cation efflux protein transmembrane domain"/>
    <property type="match status" value="1"/>
</dbReference>
<evidence type="ECO:0000313" key="7">
    <source>
        <dbReference type="EMBL" id="MDR7664892.1"/>
    </source>
</evidence>
<organism evidence="7 8">
    <name type="scientific">Methanosarcina baikalica</name>
    <dbReference type="NCBI Taxonomy" id="3073890"/>
    <lineage>
        <taxon>Archaea</taxon>
        <taxon>Methanobacteriati</taxon>
        <taxon>Methanobacteriota</taxon>
        <taxon>Stenosarchaea group</taxon>
        <taxon>Methanomicrobia</taxon>
        <taxon>Methanosarcinales</taxon>
        <taxon>Methanosarcinaceae</taxon>
        <taxon>Methanosarcina</taxon>
    </lineage>
</organism>
<dbReference type="Pfam" id="PF01545">
    <property type="entry name" value="Cation_efflux"/>
    <property type="match status" value="1"/>
</dbReference>
<dbReference type="RefSeq" id="WP_310574954.1">
    <property type="nucleotide sequence ID" value="NZ_JAVKPK010000010.1"/>
</dbReference>
<keyword evidence="4 5" id="KW-0472">Membrane</keyword>
<dbReference type="InterPro" id="IPR058533">
    <property type="entry name" value="Cation_efflux_TM"/>
</dbReference>
<evidence type="ECO:0000259" key="6">
    <source>
        <dbReference type="Pfam" id="PF01545"/>
    </source>
</evidence>